<dbReference type="CDD" id="cd01115">
    <property type="entry name" value="SLC13_permease"/>
    <property type="match status" value="1"/>
</dbReference>
<evidence type="ECO:0000313" key="8">
    <source>
        <dbReference type="EMBL" id="QRG81732.1"/>
    </source>
</evidence>
<feature type="transmembrane region" description="Helical" evidence="6">
    <location>
        <begin position="397"/>
        <end position="415"/>
    </location>
</feature>
<feature type="transmembrane region" description="Helical" evidence="6">
    <location>
        <begin position="351"/>
        <end position="368"/>
    </location>
</feature>
<evidence type="ECO:0000313" key="7">
    <source>
        <dbReference type="EMBL" id="AVH26328.1"/>
    </source>
</evidence>
<feature type="transmembrane region" description="Helical" evidence="6">
    <location>
        <begin position="173"/>
        <end position="195"/>
    </location>
</feature>
<feature type="transmembrane region" description="Helical" evidence="6">
    <location>
        <begin position="436"/>
        <end position="455"/>
    </location>
</feature>
<comment type="subcellular location">
    <subcellularLocation>
        <location evidence="1">Membrane</location>
        <topology evidence="1">Multi-pass membrane protein</topology>
    </subcellularLocation>
</comment>
<dbReference type="Pfam" id="PF00939">
    <property type="entry name" value="Na_sulph_symp"/>
    <property type="match status" value="1"/>
</dbReference>
<dbReference type="NCBIfam" id="TIGR00785">
    <property type="entry name" value="dass"/>
    <property type="match status" value="1"/>
</dbReference>
<dbReference type="PANTHER" id="PTHR10283:SF82">
    <property type="entry name" value="SOLUTE CARRIER FAMILY 13 MEMBER 2"/>
    <property type="match status" value="1"/>
</dbReference>
<dbReference type="Proteomes" id="UP000283878">
    <property type="component" value="Unassembled WGS sequence"/>
</dbReference>
<feature type="transmembrane region" description="Helical" evidence="6">
    <location>
        <begin position="142"/>
        <end position="161"/>
    </location>
</feature>
<protein>
    <submittedName>
        <fullName evidence="7">Anion transporter</fullName>
    </submittedName>
    <submittedName>
        <fullName evidence="8">DASS family sodium-coupled anion symporter</fullName>
    </submittedName>
</protein>
<keyword evidence="3 6" id="KW-0812">Transmembrane</keyword>
<dbReference type="GeneID" id="45027943"/>
<dbReference type="Proteomes" id="UP000596337">
    <property type="component" value="Chromosome 1"/>
</dbReference>
<keyword evidence="10" id="KW-1185">Reference proteome</keyword>
<evidence type="ECO:0000313" key="10">
    <source>
        <dbReference type="Proteomes" id="UP000237665"/>
    </source>
</evidence>
<reference evidence="9 11" key="4">
    <citation type="journal article" date="2018" name="AMB Express">
        <title>Occurrence and significance of pathogenicity and fitness islands in environmental vibrios.</title>
        <authorList>
            <person name="Klein S."/>
            <person name="Pipes S."/>
            <person name="Lovell C.R."/>
        </authorList>
    </citation>
    <scope>NUCLEOTIDE SEQUENCE [LARGE SCALE GENOMIC DNA]</scope>
    <source>
        <strain evidence="9 11">JBS-8-11-1</strain>
    </source>
</reference>
<gene>
    <name evidence="7" type="ORF">AL468_03480</name>
    <name evidence="9" type="ORF">CYQ91_17805</name>
    <name evidence="8" type="ORF">JOS67_08925</name>
</gene>
<feature type="transmembrane region" description="Helical" evidence="6">
    <location>
        <begin position="312"/>
        <end position="331"/>
    </location>
</feature>
<evidence type="ECO:0000256" key="1">
    <source>
        <dbReference type="ARBA" id="ARBA00004141"/>
    </source>
</evidence>
<reference evidence="7" key="2">
    <citation type="submission" date="2017-12" db="EMBL/GenBank/DDBJ databases">
        <title>FDA dAtabase for Regulatory Grade micrObial Sequences (FDA-ARGOS): Supporting development and validation of Infectious Disease Dx tests.</title>
        <authorList>
            <person name="Hoffmann M."/>
            <person name="Allard M."/>
            <person name="Evans P."/>
            <person name="Brown E."/>
            <person name="Tallon L."/>
            <person name="Sadzewicz L."/>
            <person name="Sengamalay N."/>
            <person name="Ott S."/>
            <person name="Godinez A."/>
            <person name="Nagaraj S."/>
            <person name="Vavikolanu K."/>
            <person name="Aluvathingal J."/>
            <person name="Nadendla S."/>
            <person name="Sichtig H."/>
        </authorList>
    </citation>
    <scope>NUCLEOTIDE SEQUENCE</scope>
    <source>
        <strain evidence="7">LMG 3418</strain>
    </source>
</reference>
<dbReference type="EMBL" id="PKPZ01000014">
    <property type="protein sequence ID" value="RPB37360.1"/>
    <property type="molecule type" value="Genomic_DNA"/>
</dbReference>
<feature type="transmembrane region" description="Helical" evidence="6">
    <location>
        <begin position="63"/>
        <end position="81"/>
    </location>
</feature>
<dbReference type="EMBL" id="CP014134">
    <property type="protein sequence ID" value="AVH26328.1"/>
    <property type="molecule type" value="Genomic_DNA"/>
</dbReference>
<reference evidence="8 12" key="5">
    <citation type="submission" date="2021-01" db="EMBL/GenBank/DDBJ databases">
        <title>Characterization of a novel blaVMB-2- harboring plasmid in Vibrio diabolicus.</title>
        <authorList>
            <person name="Liu M."/>
        </authorList>
    </citation>
    <scope>NUCLEOTIDE SEQUENCE [LARGE SCALE GENOMIC DNA]</scope>
    <source>
        <strain evidence="8 12">SLV18</strain>
    </source>
</reference>
<dbReference type="Proteomes" id="UP000237665">
    <property type="component" value="Chromosome 1"/>
</dbReference>
<feature type="transmembrane region" description="Helical" evidence="6">
    <location>
        <begin position="87"/>
        <end position="106"/>
    </location>
</feature>
<evidence type="ECO:0000256" key="5">
    <source>
        <dbReference type="ARBA" id="ARBA00023136"/>
    </source>
</evidence>
<evidence type="ECO:0000313" key="11">
    <source>
        <dbReference type="Proteomes" id="UP000283878"/>
    </source>
</evidence>
<feature type="transmembrane region" description="Helical" evidence="6">
    <location>
        <begin position="12"/>
        <end position="34"/>
    </location>
</feature>
<dbReference type="GO" id="GO:0005886">
    <property type="term" value="C:plasma membrane"/>
    <property type="evidence" value="ECO:0007669"/>
    <property type="project" value="TreeGrafter"/>
</dbReference>
<dbReference type="EMBL" id="CP069195">
    <property type="protein sequence ID" value="QRG81732.1"/>
    <property type="molecule type" value="Genomic_DNA"/>
</dbReference>
<keyword evidence="5 6" id="KW-0472">Membrane</keyword>
<keyword evidence="4 6" id="KW-1133">Transmembrane helix</keyword>
<feature type="transmembrane region" description="Helical" evidence="6">
    <location>
        <begin position="278"/>
        <end position="300"/>
    </location>
</feature>
<evidence type="ECO:0000313" key="12">
    <source>
        <dbReference type="Proteomes" id="UP000596337"/>
    </source>
</evidence>
<sequence>MTALAVTLKNWFFTRNSMILNANIVLFIILFNTLPFEPQVVTGLSILVFVAILWLTEAIHVSITALLIPLLAVFLGVFNTQTALNNFSNSIIFLFLGGFALAAALHKQKLDQAIADKVLLLARGKMSVAVFMLFGVSAGLSMWISNTATAAMMLPLVLGVMTKLDAKKNHNTFLFVLLGIAYSASIGGIATLVGSPPNAIAAAEVGLSFTEWMKLGVPISLVLMPIAILVLYTMTKPDLSHKFDLDHQPVEWTNGKMITLAIFLLTVTLWIFSKPINAMLGGFAKFDTLVAIGAILLLGASRAVEWKDIEKTTDWGVLILFGGGICLSNVLKATGTSVFLAHSLSGFLEQAGILLTILAVVAFVVFLTEFASNTASAALLVPVFATIAEALGMSPVILSALIAVAASCAFMLPVATPPNAIVFGTGHIKQKEMMRIGFVLNIACIAALTLFAWLFW</sequence>
<evidence type="ECO:0000313" key="9">
    <source>
        <dbReference type="EMBL" id="RPB37360.1"/>
    </source>
</evidence>
<dbReference type="PROSITE" id="PS01271">
    <property type="entry name" value="NA_SULFATE"/>
    <property type="match status" value="1"/>
</dbReference>
<dbReference type="PANTHER" id="PTHR10283">
    <property type="entry name" value="SOLUTE CARRIER FAMILY 13 MEMBER"/>
    <property type="match status" value="1"/>
</dbReference>
<feature type="transmembrane region" description="Helical" evidence="6">
    <location>
        <begin position="215"/>
        <end position="234"/>
    </location>
</feature>
<dbReference type="InterPro" id="IPR001898">
    <property type="entry name" value="SLC13A/DASS"/>
</dbReference>
<dbReference type="GO" id="GO:0015141">
    <property type="term" value="F:succinate transmembrane transporter activity"/>
    <property type="evidence" value="ECO:0007669"/>
    <property type="project" value="UniProtKB-ARBA"/>
</dbReference>
<keyword evidence="2" id="KW-0813">Transport</keyword>
<reference evidence="10" key="1">
    <citation type="submission" date="2017-12" db="EMBL/GenBank/DDBJ databases">
        <title>FDA dAtabase for Regulatory Grade micrObial Sequences (FDA-ARGOS): Supporting development and validation of Infectious Disease Dx tests.</title>
        <authorList>
            <person name="Hoffmann M."/>
            <person name="Allard M."/>
            <person name="Evans P."/>
            <person name="Brown E."/>
            <person name="Tallon L.J."/>
            <person name="Sadzewicz L."/>
            <person name="Sengamalay N."/>
            <person name="Ott S."/>
            <person name="Godinez A."/>
            <person name="Nagaraj S."/>
            <person name="Vavikolanu K."/>
            <person name="Aluvathingal J."/>
            <person name="Nadendla S."/>
            <person name="Hobson J."/>
            <person name="Sichtig H."/>
        </authorList>
    </citation>
    <scope>NUCLEOTIDE SEQUENCE [LARGE SCALE GENOMIC DNA]</scope>
    <source>
        <strain evidence="10">LMG 3418</strain>
    </source>
</reference>
<feature type="transmembrane region" description="Helical" evidence="6">
    <location>
        <begin position="255"/>
        <end position="272"/>
    </location>
</feature>
<dbReference type="RefSeq" id="WP_005395853.1">
    <property type="nucleotide sequence ID" value="NZ_CAJDZE010000009.1"/>
</dbReference>
<reference evidence="9" key="3">
    <citation type="submission" date="2017-12" db="EMBL/GenBank/DDBJ databases">
        <authorList>
            <person name="Pipes S.E."/>
            <person name="Lovell C.R."/>
        </authorList>
    </citation>
    <scope>NUCLEOTIDE SEQUENCE</scope>
    <source>
        <strain evidence="9">JBS-8-11-1</strain>
    </source>
</reference>
<dbReference type="AlphaFoldDB" id="A0A0T7EWQ0"/>
<proteinExistence type="predicted"/>
<dbReference type="InterPro" id="IPR031312">
    <property type="entry name" value="Na/sul_symport_CS"/>
</dbReference>
<evidence type="ECO:0000256" key="4">
    <source>
        <dbReference type="ARBA" id="ARBA00022989"/>
    </source>
</evidence>
<organism evidence="8 12">
    <name type="scientific">Vibrio diabolicus</name>
    <dbReference type="NCBI Taxonomy" id="50719"/>
    <lineage>
        <taxon>Bacteria</taxon>
        <taxon>Pseudomonadati</taxon>
        <taxon>Pseudomonadota</taxon>
        <taxon>Gammaproteobacteria</taxon>
        <taxon>Vibrionales</taxon>
        <taxon>Vibrionaceae</taxon>
        <taxon>Vibrio</taxon>
        <taxon>Vibrio diabolicus subgroup</taxon>
    </lineage>
</organism>
<accession>A0A0T7EWQ0</accession>
<feature type="transmembrane region" description="Helical" evidence="6">
    <location>
        <begin position="375"/>
        <end position="391"/>
    </location>
</feature>
<evidence type="ECO:0000256" key="6">
    <source>
        <dbReference type="SAM" id="Phobius"/>
    </source>
</evidence>
<name>A0A0T7EWQ0_9VIBR</name>
<evidence type="ECO:0000256" key="3">
    <source>
        <dbReference type="ARBA" id="ARBA00022692"/>
    </source>
</evidence>
<evidence type="ECO:0000256" key="2">
    <source>
        <dbReference type="ARBA" id="ARBA00022448"/>
    </source>
</evidence>